<dbReference type="PIRSF" id="PIRSF011124">
    <property type="entry name" value="MRP63"/>
    <property type="match status" value="1"/>
</dbReference>
<sequence length="104" mass="12498">MKLTVINLFKKSVNGHIFRGKYRLVKRVTPRSVETLRREYEQTERNMALLLKPYLTLEESSGHAKELNKKEQVINKWREQQLKMKPHVTISERLEHLNVKNVWD</sequence>
<dbReference type="PANTHER" id="PTHR14520:SF4">
    <property type="entry name" value="LARGE RIBOSOMAL SUBUNIT PROTEIN ML63"/>
    <property type="match status" value="1"/>
</dbReference>
<reference evidence="1" key="1">
    <citation type="submission" date="2005-10" db="EMBL/GenBank/DDBJ databases">
        <authorList>
            <person name="Loftus B.J."/>
            <person name="Nene V.M."/>
            <person name="Hannick L.I."/>
            <person name="Bidwell S."/>
            <person name="Haas B."/>
            <person name="Amedeo P."/>
            <person name="Orvis J."/>
            <person name="Wortman J.R."/>
            <person name="White O.R."/>
            <person name="Salzberg S."/>
            <person name="Shumway M."/>
            <person name="Koo H."/>
            <person name="Zhao Y."/>
            <person name="Holmes M."/>
            <person name="Miller J."/>
            <person name="Schatz M."/>
            <person name="Pop M."/>
            <person name="Pai G."/>
            <person name="Utterback T."/>
            <person name="Rogers Y.-H."/>
            <person name="Kravitz S."/>
            <person name="Fraser C.M."/>
        </authorList>
    </citation>
    <scope>NUCLEOTIDE SEQUENCE</scope>
    <source>
        <strain evidence="1">Liverpool</strain>
    </source>
</reference>
<gene>
    <name evidence="1" type="ORF">AaeL_AAEL011156</name>
</gene>
<dbReference type="EMBL" id="CH477729">
    <property type="protein sequence ID" value="EAT36791.1"/>
    <property type="molecule type" value="Genomic_DNA"/>
</dbReference>
<accession>A0A1S4FSH0</accession>
<reference evidence="1" key="2">
    <citation type="journal article" date="2007" name="Science">
        <title>Genome sequence of Aedes aegypti, a major arbovirus vector.</title>
        <authorList>
            <person name="Nene V."/>
            <person name="Wortman J.R."/>
            <person name="Lawson D."/>
            <person name="Haas B."/>
            <person name="Kodira C."/>
            <person name="Tu Z.J."/>
            <person name="Loftus B."/>
            <person name="Xi Z."/>
            <person name="Megy K."/>
            <person name="Grabherr M."/>
            <person name="Ren Q."/>
            <person name="Zdobnov E.M."/>
            <person name="Lobo N.F."/>
            <person name="Campbell K.S."/>
            <person name="Brown S.E."/>
            <person name="Bonaldo M.F."/>
            <person name="Zhu J."/>
            <person name="Sinkins S.P."/>
            <person name="Hogenkamp D.G."/>
            <person name="Amedeo P."/>
            <person name="Arensburger P."/>
            <person name="Atkinson P.W."/>
            <person name="Bidwell S."/>
            <person name="Biedler J."/>
            <person name="Birney E."/>
            <person name="Bruggner R.V."/>
            <person name="Costas J."/>
            <person name="Coy M.R."/>
            <person name="Crabtree J."/>
            <person name="Crawford M."/>
            <person name="Debruyn B."/>
            <person name="Decaprio D."/>
            <person name="Eiglmeier K."/>
            <person name="Eisenstadt E."/>
            <person name="El-Dorry H."/>
            <person name="Gelbart W.M."/>
            <person name="Gomes S.L."/>
            <person name="Hammond M."/>
            <person name="Hannick L.I."/>
            <person name="Hogan J.R."/>
            <person name="Holmes M.H."/>
            <person name="Jaffe D."/>
            <person name="Johnston J.S."/>
            <person name="Kennedy R.C."/>
            <person name="Koo H."/>
            <person name="Kravitz S."/>
            <person name="Kriventseva E.V."/>
            <person name="Kulp D."/>
            <person name="Labutti K."/>
            <person name="Lee E."/>
            <person name="Li S."/>
            <person name="Lovin D.D."/>
            <person name="Mao C."/>
            <person name="Mauceli E."/>
            <person name="Menck C.F."/>
            <person name="Miller J.R."/>
            <person name="Montgomery P."/>
            <person name="Mori A."/>
            <person name="Nascimento A.L."/>
            <person name="Naveira H.F."/>
            <person name="Nusbaum C."/>
            <person name="O'leary S."/>
            <person name="Orvis J."/>
            <person name="Pertea M."/>
            <person name="Quesneville H."/>
            <person name="Reidenbach K.R."/>
            <person name="Rogers Y.H."/>
            <person name="Roth C.W."/>
            <person name="Schneider J.R."/>
            <person name="Schatz M."/>
            <person name="Shumway M."/>
            <person name="Stanke M."/>
            <person name="Stinson E.O."/>
            <person name="Tubio J.M."/>
            <person name="Vanzee J.P."/>
            <person name="Verjovski-Almeida S."/>
            <person name="Werner D."/>
            <person name="White O."/>
            <person name="Wyder S."/>
            <person name="Zeng Q."/>
            <person name="Zhao Q."/>
            <person name="Zhao Y."/>
            <person name="Hill C.A."/>
            <person name="Raikhel A.S."/>
            <person name="Soares M.B."/>
            <person name="Knudson D.L."/>
            <person name="Lee N.H."/>
            <person name="Galagan J."/>
            <person name="Salzberg S.L."/>
            <person name="Paulsen I.T."/>
            <person name="Dimopoulos G."/>
            <person name="Collins F.H."/>
            <person name="Birren B."/>
            <person name="Fraser-Liggett C.M."/>
            <person name="Severson D.W."/>
        </authorList>
    </citation>
    <scope>NUCLEOTIDE SEQUENCE [LARGE SCALE GENOMIC DNA]</scope>
    <source>
        <strain evidence="1">Liverpool</strain>
    </source>
</reference>
<dbReference type="PANTHER" id="PTHR14520">
    <property type="entry name" value="MITOCHONDRIAL RIBOSOMAL PROTEIN 63"/>
    <property type="match status" value="1"/>
</dbReference>
<dbReference type="Pfam" id="PF14978">
    <property type="entry name" value="MRP-63"/>
    <property type="match status" value="1"/>
</dbReference>
<dbReference type="OMA" id="EHIMFLL"/>
<dbReference type="GO" id="GO:0005761">
    <property type="term" value="C:mitochondrial ribosome"/>
    <property type="evidence" value="ECO:0007669"/>
    <property type="project" value="InterPro"/>
</dbReference>
<dbReference type="Proteomes" id="UP000682892">
    <property type="component" value="Unassembled WGS sequence"/>
</dbReference>
<dbReference type="AlphaFoldDB" id="A0A1S4FSH0"/>
<dbReference type="KEGG" id="aag:5574439"/>
<dbReference type="InterPro" id="IPR016576">
    <property type="entry name" value="Ribosomal_mL63"/>
</dbReference>
<proteinExistence type="predicted"/>
<dbReference type="GO" id="GO:0003735">
    <property type="term" value="F:structural constituent of ribosome"/>
    <property type="evidence" value="ECO:0007669"/>
    <property type="project" value="TreeGrafter"/>
</dbReference>
<protein>
    <submittedName>
        <fullName evidence="1">AAEL011156-PA</fullName>
    </submittedName>
</protein>
<organism evidence="1 2">
    <name type="scientific">Aedes aegypti</name>
    <name type="common">Yellowfever mosquito</name>
    <name type="synonym">Culex aegypti</name>
    <dbReference type="NCBI Taxonomy" id="7159"/>
    <lineage>
        <taxon>Eukaryota</taxon>
        <taxon>Metazoa</taxon>
        <taxon>Ecdysozoa</taxon>
        <taxon>Arthropoda</taxon>
        <taxon>Hexapoda</taxon>
        <taxon>Insecta</taxon>
        <taxon>Pterygota</taxon>
        <taxon>Neoptera</taxon>
        <taxon>Endopterygota</taxon>
        <taxon>Diptera</taxon>
        <taxon>Nematocera</taxon>
        <taxon>Culicoidea</taxon>
        <taxon>Culicidae</taxon>
        <taxon>Culicinae</taxon>
        <taxon>Aedini</taxon>
        <taxon>Aedes</taxon>
        <taxon>Stegomyia</taxon>
    </lineage>
</organism>
<reference evidence="1" key="3">
    <citation type="submission" date="2012-09" db="EMBL/GenBank/DDBJ databases">
        <authorList>
            <consortium name="VectorBase"/>
        </authorList>
    </citation>
    <scope>NUCLEOTIDE SEQUENCE</scope>
    <source>
        <strain evidence="1">Liverpool</strain>
    </source>
</reference>
<dbReference type="HOGENOM" id="CLU_175792_0_0_1"/>
<name>A0A1S4FSH0_AEDAE</name>
<dbReference type="GO" id="GO:0032543">
    <property type="term" value="P:mitochondrial translation"/>
    <property type="evidence" value="ECO:0007669"/>
    <property type="project" value="TreeGrafter"/>
</dbReference>
<evidence type="ECO:0000313" key="2">
    <source>
        <dbReference type="Proteomes" id="UP000682892"/>
    </source>
</evidence>
<evidence type="ECO:0000313" key="1">
    <source>
        <dbReference type="EMBL" id="EAT36791.1"/>
    </source>
</evidence>
<dbReference type="OrthoDB" id="6019958at2759"/>